<name>A0A7W8XBF2_9HYPH</name>
<evidence type="ECO:0000313" key="5">
    <source>
        <dbReference type="EMBL" id="MBB5538727.1"/>
    </source>
</evidence>
<dbReference type="InterPro" id="IPR008920">
    <property type="entry name" value="TF_FadR/GntR_C"/>
</dbReference>
<dbReference type="GO" id="GO:0003677">
    <property type="term" value="F:DNA binding"/>
    <property type="evidence" value="ECO:0007669"/>
    <property type="project" value="UniProtKB-KW"/>
</dbReference>
<dbReference type="Gene3D" id="1.10.10.10">
    <property type="entry name" value="Winged helix-like DNA-binding domain superfamily/Winged helix DNA-binding domain"/>
    <property type="match status" value="1"/>
</dbReference>
<dbReference type="Pfam" id="PF00392">
    <property type="entry name" value="GntR"/>
    <property type="match status" value="1"/>
</dbReference>
<accession>A0A7W8XBF2</accession>
<keyword evidence="6" id="KW-1185">Reference proteome</keyword>
<keyword evidence="1" id="KW-0805">Transcription regulation</keyword>
<dbReference type="SUPFAM" id="SSF48008">
    <property type="entry name" value="GntR ligand-binding domain-like"/>
    <property type="match status" value="1"/>
</dbReference>
<dbReference type="InterPro" id="IPR036388">
    <property type="entry name" value="WH-like_DNA-bd_sf"/>
</dbReference>
<sequence length="244" mass="27948">MPEENLLSLNLGALSAAERFEIIHDEIRRRICFLIYPPGSPLSETALASEFGVSRTPIRSVLAQLEAEGLIETHHGAATRVTYIEIQTLRDEYELRMNLAELAGSMGLLPATQNHISDLEDICEELTKFRKNPTSLGYAQINLRFHNVILGRVRNPSLRTLIDRMYFRTSRLWVEKIPHVDWDNEITNFINQVRLMAEMFKTNDDRGSGILQRHIIYTSLLRFVDYGDEEEVAPLKSSYRGSQA</sequence>
<dbReference type="CDD" id="cd07377">
    <property type="entry name" value="WHTH_GntR"/>
    <property type="match status" value="1"/>
</dbReference>
<evidence type="ECO:0000259" key="4">
    <source>
        <dbReference type="PROSITE" id="PS50949"/>
    </source>
</evidence>
<dbReference type="EMBL" id="JACHBK010000015">
    <property type="protein sequence ID" value="MBB5538727.1"/>
    <property type="molecule type" value="Genomic_DNA"/>
</dbReference>
<evidence type="ECO:0000313" key="6">
    <source>
        <dbReference type="Proteomes" id="UP000585507"/>
    </source>
</evidence>
<dbReference type="RefSeq" id="WP_083925944.1">
    <property type="nucleotide sequence ID" value="NZ_JACHBK010000015.1"/>
</dbReference>
<dbReference type="PRINTS" id="PR00035">
    <property type="entry name" value="HTHGNTR"/>
</dbReference>
<dbReference type="Gene3D" id="1.20.120.530">
    <property type="entry name" value="GntR ligand-binding domain-like"/>
    <property type="match status" value="1"/>
</dbReference>
<feature type="domain" description="HTH gntR-type" evidence="4">
    <location>
        <begin position="17"/>
        <end position="84"/>
    </location>
</feature>
<reference evidence="5 6" key="1">
    <citation type="submission" date="2020-08" db="EMBL/GenBank/DDBJ databases">
        <title>Genomic Encyclopedia of Type Strains, Phase IV (KMG-V): Genome sequencing to study the core and pangenomes of soil and plant-associated prokaryotes.</title>
        <authorList>
            <person name="Whitman W."/>
        </authorList>
    </citation>
    <scope>NUCLEOTIDE SEQUENCE [LARGE SCALE GENOMIC DNA]</scope>
    <source>
        <strain evidence="5 6">SEMIA 4084</strain>
    </source>
</reference>
<dbReference type="PANTHER" id="PTHR43537:SF5">
    <property type="entry name" value="UXU OPERON TRANSCRIPTIONAL REGULATOR"/>
    <property type="match status" value="1"/>
</dbReference>
<comment type="caution">
    <text evidence="5">The sequence shown here is derived from an EMBL/GenBank/DDBJ whole genome shotgun (WGS) entry which is preliminary data.</text>
</comment>
<evidence type="ECO:0000256" key="2">
    <source>
        <dbReference type="ARBA" id="ARBA00023125"/>
    </source>
</evidence>
<dbReference type="GO" id="GO:0003700">
    <property type="term" value="F:DNA-binding transcription factor activity"/>
    <property type="evidence" value="ECO:0007669"/>
    <property type="project" value="InterPro"/>
</dbReference>
<dbReference type="InterPro" id="IPR036390">
    <property type="entry name" value="WH_DNA-bd_sf"/>
</dbReference>
<organism evidence="5 6">
    <name type="scientific">Rhizobium giardinii</name>
    <dbReference type="NCBI Taxonomy" id="56731"/>
    <lineage>
        <taxon>Bacteria</taxon>
        <taxon>Pseudomonadati</taxon>
        <taxon>Pseudomonadota</taxon>
        <taxon>Alphaproteobacteria</taxon>
        <taxon>Hyphomicrobiales</taxon>
        <taxon>Rhizobiaceae</taxon>
        <taxon>Rhizobium/Agrobacterium group</taxon>
        <taxon>Rhizobium</taxon>
    </lineage>
</organism>
<dbReference type="AlphaFoldDB" id="A0A7W8XBF2"/>
<protein>
    <submittedName>
        <fullName evidence="5">DNA-binding GntR family transcriptional regulator</fullName>
    </submittedName>
</protein>
<keyword evidence="3" id="KW-0804">Transcription</keyword>
<dbReference type="InterPro" id="IPR011711">
    <property type="entry name" value="GntR_C"/>
</dbReference>
<dbReference type="PROSITE" id="PS50949">
    <property type="entry name" value="HTH_GNTR"/>
    <property type="match status" value="1"/>
</dbReference>
<gene>
    <name evidence="5" type="ORF">GGD55_005467</name>
</gene>
<dbReference type="Pfam" id="PF07729">
    <property type="entry name" value="FCD"/>
    <property type="match status" value="1"/>
</dbReference>
<dbReference type="Proteomes" id="UP000585507">
    <property type="component" value="Unassembled WGS sequence"/>
</dbReference>
<proteinExistence type="predicted"/>
<dbReference type="SUPFAM" id="SSF46785">
    <property type="entry name" value="Winged helix' DNA-binding domain"/>
    <property type="match status" value="1"/>
</dbReference>
<dbReference type="InterPro" id="IPR000524">
    <property type="entry name" value="Tscrpt_reg_HTH_GntR"/>
</dbReference>
<keyword evidence="2 5" id="KW-0238">DNA-binding</keyword>
<dbReference type="PANTHER" id="PTHR43537">
    <property type="entry name" value="TRANSCRIPTIONAL REGULATOR, GNTR FAMILY"/>
    <property type="match status" value="1"/>
</dbReference>
<evidence type="ECO:0000256" key="3">
    <source>
        <dbReference type="ARBA" id="ARBA00023163"/>
    </source>
</evidence>
<evidence type="ECO:0000256" key="1">
    <source>
        <dbReference type="ARBA" id="ARBA00023015"/>
    </source>
</evidence>
<dbReference type="SMART" id="SM00345">
    <property type="entry name" value="HTH_GNTR"/>
    <property type="match status" value="1"/>
</dbReference>